<feature type="domain" description="Thioester reductase (TE)" evidence="5">
    <location>
        <begin position="586"/>
        <end position="820"/>
    </location>
</feature>
<sequence length="964" mass="105506">MLKETDCHRLLTTQQTMKSLVTEIKDTLAKDHPGFELAIEEMPPILEIYPKLGKEKAGDPFIEYPKPAVRPSLDSIMLYLHSSGSTGFPKSIPETFRIFCHWASFPPMPEMGPFSIGSMALPAFHTLGVISHLLHSTYALSPIALYPPAAFTPSQLPPMPTPDNILDHLRRNKSETLITIPALLQIWAQDKEAVDFLATLKMVGYSGGSVPTKLGNFMTNAGVTLCPIYGGTEFGGPTHVTKRPGGDNDWEWIALDDRINVRWDPQGDGTYECQFLTNEFHQLSVENMHGEKGYATSDLFVPHPTVPGFWKIVGRKDDVIIHTSGEKTVPAPMENIISNAPYTMGVIIFGREHDQPGVLIELKPGYTIDPSIEAEMIKGRNLVWPIVEEANRVAPGFSKVFKELILIADPKKPLPRAGKGTVMRKAALALYNEEIEALYATIESTAGAEAVPPPSAWTKEETDKWLLEQIQDILPSVPFTVSGDLFEQGMDSLSATILRSRIVGALQAEKETHKTSELISQNTIYNNPSIDHLSTFLVALITDPDSIKAASSKTDAIEEMIARYNIGLEHPVHLGGNAPNGRQVLITGTTGNLGSQILETLLRDSSVRKIYAFNRASGDPRKKHADRFADKGFNTALLSSEKLVFLEGDATQKGLGLSKEIYDELLANITVIIHNAWRLDFNLSLASFEPNIRGTRNLVDLARASAYGSAVKFLFTSSVAQAISWDRSRGAYPEEVLLDPQFAVGSGYGEAKYVTERILSQSGIRATSFRIGQIAGAQPNGAWAITDWVPLLVKSSIALNVLPSMVGASSWVPMHAVAQSMIDVALNEQSPPALNLVHPRPVPFDSLIAGINDGLLQEGIIPTQIPVLPVQEWFSLLETRSKGASDDVIKEIPAIKLLEFFRNTSNADAALRSGQRKGNESGGMAEFSTTKSQAISSTMKDLPALGASEAHMWIKYWKSAGLFK</sequence>
<evidence type="ECO:0000313" key="6">
    <source>
        <dbReference type="EMBL" id="KIM43721.1"/>
    </source>
</evidence>
<evidence type="ECO:0000259" key="5">
    <source>
        <dbReference type="Pfam" id="PF07993"/>
    </source>
</evidence>
<dbReference type="Pfam" id="PF00501">
    <property type="entry name" value="AMP-binding"/>
    <property type="match status" value="1"/>
</dbReference>
<dbReference type="Proteomes" id="UP000053424">
    <property type="component" value="Unassembled WGS sequence"/>
</dbReference>
<keyword evidence="1" id="KW-0596">Phosphopantetheine</keyword>
<dbReference type="InterPro" id="IPR042099">
    <property type="entry name" value="ANL_N_sf"/>
</dbReference>
<dbReference type="InterPro" id="IPR000873">
    <property type="entry name" value="AMP-dep_synth/lig_dom"/>
</dbReference>
<keyword evidence="7" id="KW-1185">Reference proteome</keyword>
<dbReference type="EMBL" id="KN831775">
    <property type="protein sequence ID" value="KIM43721.1"/>
    <property type="molecule type" value="Genomic_DNA"/>
</dbReference>
<reference evidence="6 7" key="1">
    <citation type="submission" date="2014-04" db="EMBL/GenBank/DDBJ databases">
        <authorList>
            <consortium name="DOE Joint Genome Institute"/>
            <person name="Kuo A."/>
            <person name="Gay G."/>
            <person name="Dore J."/>
            <person name="Kohler A."/>
            <person name="Nagy L.G."/>
            <person name="Floudas D."/>
            <person name="Copeland A."/>
            <person name="Barry K.W."/>
            <person name="Cichocki N."/>
            <person name="Veneault-Fourrey C."/>
            <person name="LaButti K."/>
            <person name="Lindquist E.A."/>
            <person name="Lipzen A."/>
            <person name="Lundell T."/>
            <person name="Morin E."/>
            <person name="Murat C."/>
            <person name="Sun H."/>
            <person name="Tunlid A."/>
            <person name="Henrissat B."/>
            <person name="Grigoriev I.V."/>
            <person name="Hibbett D.S."/>
            <person name="Martin F."/>
            <person name="Nordberg H.P."/>
            <person name="Cantor M.N."/>
            <person name="Hua S.X."/>
        </authorList>
    </citation>
    <scope>NUCLEOTIDE SEQUENCE [LARGE SCALE GENOMIC DNA]</scope>
    <source>
        <strain evidence="7">h7</strain>
    </source>
</reference>
<evidence type="ECO:0000256" key="1">
    <source>
        <dbReference type="ARBA" id="ARBA00022450"/>
    </source>
</evidence>
<keyword evidence="2" id="KW-0597">Phosphoprotein</keyword>
<dbReference type="InterPro" id="IPR020845">
    <property type="entry name" value="AMP-binding_CS"/>
</dbReference>
<dbReference type="PROSITE" id="PS00455">
    <property type="entry name" value="AMP_BINDING"/>
    <property type="match status" value="1"/>
</dbReference>
<organism evidence="6 7">
    <name type="scientific">Hebeloma cylindrosporum</name>
    <dbReference type="NCBI Taxonomy" id="76867"/>
    <lineage>
        <taxon>Eukaryota</taxon>
        <taxon>Fungi</taxon>
        <taxon>Dikarya</taxon>
        <taxon>Basidiomycota</taxon>
        <taxon>Agaricomycotina</taxon>
        <taxon>Agaricomycetes</taxon>
        <taxon>Agaricomycetidae</taxon>
        <taxon>Agaricales</taxon>
        <taxon>Agaricineae</taxon>
        <taxon>Hymenogastraceae</taxon>
        <taxon>Hebeloma</taxon>
    </lineage>
</organism>
<accession>A0A0C3CJ34</accession>
<evidence type="ECO:0000259" key="4">
    <source>
        <dbReference type="Pfam" id="PF00501"/>
    </source>
</evidence>
<dbReference type="Pfam" id="PF23562">
    <property type="entry name" value="AMP-binding_C_3"/>
    <property type="match status" value="1"/>
</dbReference>
<dbReference type="STRING" id="686832.A0A0C3CJ34"/>
<feature type="region of interest" description="Disordered" evidence="3">
    <location>
        <begin position="911"/>
        <end position="930"/>
    </location>
</feature>
<dbReference type="Gene3D" id="3.40.50.720">
    <property type="entry name" value="NAD(P)-binding Rossmann-like Domain"/>
    <property type="match status" value="1"/>
</dbReference>
<dbReference type="InterPro" id="IPR013120">
    <property type="entry name" value="FAR_NAD-bd"/>
</dbReference>
<evidence type="ECO:0000256" key="3">
    <source>
        <dbReference type="SAM" id="MobiDB-lite"/>
    </source>
</evidence>
<name>A0A0C3CJ34_HEBCY</name>
<dbReference type="HOGENOM" id="CLU_002220_1_0_1"/>
<dbReference type="OrthoDB" id="429813at2759"/>
<dbReference type="AlphaFoldDB" id="A0A0C3CJ34"/>
<dbReference type="SUPFAM" id="SSF56801">
    <property type="entry name" value="Acetyl-CoA synthetase-like"/>
    <property type="match status" value="1"/>
</dbReference>
<dbReference type="InterPro" id="IPR036291">
    <property type="entry name" value="NAD(P)-bd_dom_sf"/>
</dbReference>
<evidence type="ECO:0000313" key="7">
    <source>
        <dbReference type="Proteomes" id="UP000053424"/>
    </source>
</evidence>
<evidence type="ECO:0008006" key="8">
    <source>
        <dbReference type="Google" id="ProtNLM"/>
    </source>
</evidence>
<dbReference type="InterPro" id="IPR051414">
    <property type="entry name" value="Adenylate-forming_Reductase"/>
</dbReference>
<dbReference type="Gene3D" id="3.40.50.12780">
    <property type="entry name" value="N-terminal domain of ligase-like"/>
    <property type="match status" value="1"/>
</dbReference>
<proteinExistence type="predicted"/>
<dbReference type="Pfam" id="PF07993">
    <property type="entry name" value="NAD_binding_4"/>
    <property type="match status" value="1"/>
</dbReference>
<dbReference type="SUPFAM" id="SSF51735">
    <property type="entry name" value="NAD(P)-binding Rossmann-fold domains"/>
    <property type="match status" value="1"/>
</dbReference>
<protein>
    <recommendedName>
        <fullName evidence="8">Carrier domain-containing protein</fullName>
    </recommendedName>
</protein>
<evidence type="ECO:0000256" key="2">
    <source>
        <dbReference type="ARBA" id="ARBA00022553"/>
    </source>
</evidence>
<feature type="domain" description="AMP-dependent synthetase/ligase" evidence="4">
    <location>
        <begin position="1"/>
        <end position="244"/>
    </location>
</feature>
<dbReference type="PANTHER" id="PTHR43439">
    <property type="entry name" value="PHENYLACETATE-COENZYME A LIGASE"/>
    <property type="match status" value="1"/>
</dbReference>
<dbReference type="PANTHER" id="PTHR43439:SF2">
    <property type="entry name" value="ENZYME, PUTATIVE (JCVI)-RELATED"/>
    <property type="match status" value="1"/>
</dbReference>
<reference evidence="7" key="2">
    <citation type="submission" date="2015-01" db="EMBL/GenBank/DDBJ databases">
        <title>Evolutionary Origins and Diversification of the Mycorrhizal Mutualists.</title>
        <authorList>
            <consortium name="DOE Joint Genome Institute"/>
            <consortium name="Mycorrhizal Genomics Consortium"/>
            <person name="Kohler A."/>
            <person name="Kuo A."/>
            <person name="Nagy L.G."/>
            <person name="Floudas D."/>
            <person name="Copeland A."/>
            <person name="Barry K.W."/>
            <person name="Cichocki N."/>
            <person name="Veneault-Fourrey C."/>
            <person name="LaButti K."/>
            <person name="Lindquist E.A."/>
            <person name="Lipzen A."/>
            <person name="Lundell T."/>
            <person name="Morin E."/>
            <person name="Murat C."/>
            <person name="Riley R."/>
            <person name="Ohm R."/>
            <person name="Sun H."/>
            <person name="Tunlid A."/>
            <person name="Henrissat B."/>
            <person name="Grigoriev I.V."/>
            <person name="Hibbett D.S."/>
            <person name="Martin F."/>
        </authorList>
    </citation>
    <scope>NUCLEOTIDE SEQUENCE [LARGE SCALE GENOMIC DNA]</scope>
    <source>
        <strain evidence="7">h7</strain>
    </source>
</reference>
<gene>
    <name evidence="6" type="ORF">M413DRAFT_443627</name>
</gene>